<evidence type="ECO:0000256" key="1">
    <source>
        <dbReference type="SAM" id="Phobius"/>
    </source>
</evidence>
<evidence type="ECO:0000313" key="3">
    <source>
        <dbReference type="EMBL" id="KAL0568988.1"/>
    </source>
</evidence>
<accession>A0ABR3F1H3</accession>
<feature type="domain" description="DUF6534" evidence="2">
    <location>
        <begin position="163"/>
        <end position="248"/>
    </location>
</feature>
<organism evidence="3 4">
    <name type="scientific">Marasmius crinis-equi</name>
    <dbReference type="NCBI Taxonomy" id="585013"/>
    <lineage>
        <taxon>Eukaryota</taxon>
        <taxon>Fungi</taxon>
        <taxon>Dikarya</taxon>
        <taxon>Basidiomycota</taxon>
        <taxon>Agaricomycotina</taxon>
        <taxon>Agaricomycetes</taxon>
        <taxon>Agaricomycetidae</taxon>
        <taxon>Agaricales</taxon>
        <taxon>Marasmiineae</taxon>
        <taxon>Marasmiaceae</taxon>
        <taxon>Marasmius</taxon>
    </lineage>
</organism>
<feature type="transmembrane region" description="Helical" evidence="1">
    <location>
        <begin position="122"/>
        <end position="141"/>
    </location>
</feature>
<evidence type="ECO:0000313" key="4">
    <source>
        <dbReference type="Proteomes" id="UP001465976"/>
    </source>
</evidence>
<keyword evidence="1" id="KW-0472">Membrane</keyword>
<keyword evidence="1" id="KW-1133">Transmembrane helix</keyword>
<protein>
    <recommendedName>
        <fullName evidence="2">DUF6534 domain-containing protein</fullName>
    </recommendedName>
</protein>
<comment type="caution">
    <text evidence="3">The sequence shown here is derived from an EMBL/GenBank/DDBJ whole genome shotgun (WGS) entry which is preliminary data.</text>
</comment>
<dbReference type="Pfam" id="PF20152">
    <property type="entry name" value="DUF6534"/>
    <property type="match status" value="1"/>
</dbReference>
<dbReference type="Proteomes" id="UP001465976">
    <property type="component" value="Unassembled WGS sequence"/>
</dbReference>
<keyword evidence="4" id="KW-1185">Reference proteome</keyword>
<feature type="transmembrane region" description="Helical" evidence="1">
    <location>
        <begin position="156"/>
        <end position="178"/>
    </location>
</feature>
<gene>
    <name evidence="3" type="ORF">V5O48_012987</name>
</gene>
<dbReference type="PANTHER" id="PTHR40465">
    <property type="entry name" value="CHROMOSOME 1, WHOLE GENOME SHOTGUN SEQUENCE"/>
    <property type="match status" value="1"/>
</dbReference>
<feature type="transmembrane region" description="Helical" evidence="1">
    <location>
        <begin position="12"/>
        <end position="34"/>
    </location>
</feature>
<keyword evidence="1" id="KW-0812">Transmembrane</keyword>
<reference evidence="3 4" key="1">
    <citation type="submission" date="2024-02" db="EMBL/GenBank/DDBJ databases">
        <title>A draft genome for the cacao thread blight pathogen Marasmius crinis-equi.</title>
        <authorList>
            <person name="Cohen S.P."/>
            <person name="Baruah I.K."/>
            <person name="Amoako-Attah I."/>
            <person name="Bukari Y."/>
            <person name="Meinhardt L.W."/>
            <person name="Bailey B.A."/>
        </authorList>
    </citation>
    <scope>NUCLEOTIDE SEQUENCE [LARGE SCALE GENOMIC DNA]</scope>
    <source>
        <strain evidence="3 4">GH-76</strain>
    </source>
</reference>
<proteinExistence type="predicted"/>
<evidence type="ECO:0000259" key="2">
    <source>
        <dbReference type="Pfam" id="PF20152"/>
    </source>
</evidence>
<feature type="transmembrane region" description="Helical" evidence="1">
    <location>
        <begin position="89"/>
        <end position="110"/>
    </location>
</feature>
<sequence length="342" mass="37847">MIGPIDKSLGGLLAGTWVNSYFFMIELIMCYRYFTRCRNDPIWLKLVVVLTLAVDLTSTINHYACVYLYTITHWGDEEYVKSQYWPIPVYLVTTGASAWIVQHFLIFRFWLLSKNKFITPMLILASMTAFAGSIATAVIIVHNPTYEQRNAVTVPVTIWLVSSAVSDVSIAVILIYTLQRIKTSMRKTKNLIRRLTTLAIQTGSPGSVVATMALIVYLNDPENNISVGIAFSLGRVVALQLHNLISRAHVRKVGAQTVLSGATTAPDSTLHFAGLGDTFLRGFETDPVDTVSGIHVNQTVVRADDHKHGTLELPTDEQELHDIKSSIHTSSHQNDDSVGSAV</sequence>
<dbReference type="EMBL" id="JBAHYK010001215">
    <property type="protein sequence ID" value="KAL0568988.1"/>
    <property type="molecule type" value="Genomic_DNA"/>
</dbReference>
<name>A0ABR3F1H3_9AGAR</name>
<feature type="transmembrane region" description="Helical" evidence="1">
    <location>
        <begin position="46"/>
        <end position="69"/>
    </location>
</feature>
<dbReference type="InterPro" id="IPR045339">
    <property type="entry name" value="DUF6534"/>
</dbReference>
<dbReference type="PANTHER" id="PTHR40465:SF1">
    <property type="entry name" value="DUF6534 DOMAIN-CONTAINING PROTEIN"/>
    <property type="match status" value="1"/>
</dbReference>